<name>A0AAV2ZCC4_9STRA</name>
<feature type="transmembrane region" description="Helical" evidence="1">
    <location>
        <begin position="166"/>
        <end position="192"/>
    </location>
</feature>
<keyword evidence="1" id="KW-1133">Transmembrane helix</keyword>
<feature type="transmembrane region" description="Helical" evidence="1">
    <location>
        <begin position="12"/>
        <end position="31"/>
    </location>
</feature>
<keyword evidence="3" id="KW-1185">Reference proteome</keyword>
<protein>
    <recommendedName>
        <fullName evidence="4">Leucine-rich repeat domain, L domain-like</fullName>
    </recommendedName>
</protein>
<proteinExistence type="predicted"/>
<dbReference type="InterPro" id="IPR032675">
    <property type="entry name" value="LRR_dom_sf"/>
</dbReference>
<sequence>MTINISRLRLPSAGALHGISILFGILAAFHLDTLLRIVYHCIAQRQLTFGPGANAGSVPSKTNPTKRNRVVDLWWKRLLCCFSRVFGPRGIWGVENPSFERNFVVRELIEIGSQTYQAYFLSVLVPTLWLNRLSVTAIFLNCISTPVIHAIVARTRLGHDVGVNRLLCLVVDMMMDFCNSVIIPFVIFVPYWQAFHVAYFGFDIGLLYDDVWYANAIRQNQQIFITNVADGLSTVLPHFSIIACLATVRRIVHPKEDKRSTSIQAFNTVRSPAAQTQRASRFQVAIARYMHGFLCIWGLGVLICHLAFVVDSTQVPECRLHSNAWFVSNFPCVIMQINCYGRGVNGTEAEIDAMLTNLDEKSLGILIVTHCPALEVPPSVQRFGHITGFELYNVSIASWTQRAALTTTSHPILFYMVFSHVEFANNGSTLPEALVHDQFPPSVQYIDMFKTNLHDLQPDLAKYWPAIGTMYLEFCEFDHIPPALMQIHIGYLSLVGNQITQLPAEYFQLTRQSLASLTISSNPLTALPETLNSSADVALLSEIYVESTNISDLPLWTKTWYTERVSSGEYVALSAFGSPACSSANDTIAATACVADISTSLGYYPTVYVVPQRTLSLSH</sequence>
<gene>
    <name evidence="2" type="ORF">N0F65_000799</name>
</gene>
<dbReference type="Gene3D" id="3.80.10.10">
    <property type="entry name" value="Ribonuclease Inhibitor"/>
    <property type="match status" value="1"/>
</dbReference>
<evidence type="ECO:0000313" key="3">
    <source>
        <dbReference type="Proteomes" id="UP001146120"/>
    </source>
</evidence>
<feature type="transmembrane region" description="Helical" evidence="1">
    <location>
        <begin position="289"/>
        <end position="310"/>
    </location>
</feature>
<accession>A0AAV2ZCC4</accession>
<dbReference type="Proteomes" id="UP001146120">
    <property type="component" value="Unassembled WGS sequence"/>
</dbReference>
<reference evidence="2" key="2">
    <citation type="journal article" date="2023" name="Microbiol Resour">
        <title>Decontamination and Annotation of the Draft Genome Sequence of the Oomycete Lagenidium giganteum ARSEF 373.</title>
        <authorList>
            <person name="Morgan W.R."/>
            <person name="Tartar A."/>
        </authorList>
    </citation>
    <scope>NUCLEOTIDE SEQUENCE</scope>
    <source>
        <strain evidence="2">ARSEF 373</strain>
    </source>
</reference>
<dbReference type="SUPFAM" id="SSF52058">
    <property type="entry name" value="L domain-like"/>
    <property type="match status" value="1"/>
</dbReference>
<evidence type="ECO:0008006" key="4">
    <source>
        <dbReference type="Google" id="ProtNLM"/>
    </source>
</evidence>
<dbReference type="AlphaFoldDB" id="A0AAV2ZCC4"/>
<evidence type="ECO:0000256" key="1">
    <source>
        <dbReference type="SAM" id="Phobius"/>
    </source>
</evidence>
<dbReference type="EMBL" id="DAKRPA010000003">
    <property type="protein sequence ID" value="DBA05111.1"/>
    <property type="molecule type" value="Genomic_DNA"/>
</dbReference>
<keyword evidence="1" id="KW-0812">Transmembrane</keyword>
<reference evidence="2" key="1">
    <citation type="submission" date="2022-11" db="EMBL/GenBank/DDBJ databases">
        <authorList>
            <person name="Morgan W.R."/>
            <person name="Tartar A."/>
        </authorList>
    </citation>
    <scope>NUCLEOTIDE SEQUENCE</scope>
    <source>
        <strain evidence="2">ARSEF 373</strain>
    </source>
</reference>
<organism evidence="2 3">
    <name type="scientific">Lagenidium giganteum</name>
    <dbReference type="NCBI Taxonomy" id="4803"/>
    <lineage>
        <taxon>Eukaryota</taxon>
        <taxon>Sar</taxon>
        <taxon>Stramenopiles</taxon>
        <taxon>Oomycota</taxon>
        <taxon>Peronosporomycetes</taxon>
        <taxon>Pythiales</taxon>
        <taxon>Pythiaceae</taxon>
    </lineage>
</organism>
<comment type="caution">
    <text evidence="2">The sequence shown here is derived from an EMBL/GenBank/DDBJ whole genome shotgun (WGS) entry which is preliminary data.</text>
</comment>
<evidence type="ECO:0000313" key="2">
    <source>
        <dbReference type="EMBL" id="DBA05111.1"/>
    </source>
</evidence>
<keyword evidence="1" id="KW-0472">Membrane</keyword>